<reference evidence="2" key="1">
    <citation type="journal article" date="2019" name="Int. J. Syst. Evol. Microbiol.">
        <title>The Global Catalogue of Microorganisms (GCM) 10K type strain sequencing project: providing services to taxonomists for standard genome sequencing and annotation.</title>
        <authorList>
            <consortium name="The Broad Institute Genomics Platform"/>
            <consortium name="The Broad Institute Genome Sequencing Center for Infectious Disease"/>
            <person name="Wu L."/>
            <person name="Ma J."/>
        </authorList>
    </citation>
    <scope>NUCLEOTIDE SEQUENCE [LARGE SCALE GENOMIC DNA]</scope>
    <source>
        <strain evidence="2">NBRC 108723</strain>
    </source>
</reference>
<protein>
    <submittedName>
        <fullName evidence="1">Uncharacterized protein</fullName>
    </submittedName>
</protein>
<evidence type="ECO:0000313" key="1">
    <source>
        <dbReference type="EMBL" id="GLT16659.1"/>
    </source>
</evidence>
<accession>A0ABQ6EUK2</accession>
<sequence>MWYIAQEEIGSYFISERGYYHCIDFLAIKKQHNMDEIIALMIAAKGSKSVCYLVIIFTC</sequence>
<organism evidence="1 2">
    <name type="scientific">Vibrio zhanjiangensis</name>
    <dbReference type="NCBI Taxonomy" id="1046128"/>
    <lineage>
        <taxon>Bacteria</taxon>
        <taxon>Pseudomonadati</taxon>
        <taxon>Pseudomonadota</taxon>
        <taxon>Gammaproteobacteria</taxon>
        <taxon>Vibrionales</taxon>
        <taxon>Vibrionaceae</taxon>
        <taxon>Vibrio</taxon>
    </lineage>
</organism>
<gene>
    <name evidence="1" type="ORF">GCM10007938_04350</name>
</gene>
<keyword evidence="2" id="KW-1185">Reference proteome</keyword>
<proteinExistence type="predicted"/>
<comment type="caution">
    <text evidence="1">The sequence shown here is derived from an EMBL/GenBank/DDBJ whole genome shotgun (WGS) entry which is preliminary data.</text>
</comment>
<dbReference type="EMBL" id="BSPW01000010">
    <property type="protein sequence ID" value="GLT16659.1"/>
    <property type="molecule type" value="Genomic_DNA"/>
</dbReference>
<dbReference type="Proteomes" id="UP001157138">
    <property type="component" value="Unassembled WGS sequence"/>
</dbReference>
<name>A0ABQ6EUK2_9VIBR</name>
<evidence type="ECO:0000313" key="2">
    <source>
        <dbReference type="Proteomes" id="UP001157138"/>
    </source>
</evidence>